<feature type="transmembrane region" description="Helical" evidence="1">
    <location>
        <begin position="57"/>
        <end position="78"/>
    </location>
</feature>
<evidence type="ECO:0000259" key="2">
    <source>
        <dbReference type="Pfam" id="PF07853"/>
    </source>
</evidence>
<keyword evidence="1" id="KW-0812">Transmembrane</keyword>
<organism evidence="3">
    <name type="scientific">freshwater metagenome</name>
    <dbReference type="NCBI Taxonomy" id="449393"/>
    <lineage>
        <taxon>unclassified sequences</taxon>
        <taxon>metagenomes</taxon>
        <taxon>ecological metagenomes</taxon>
    </lineage>
</organism>
<dbReference type="EMBL" id="CAEZVS010000073">
    <property type="protein sequence ID" value="CAB4636661.1"/>
    <property type="molecule type" value="Genomic_DNA"/>
</dbReference>
<evidence type="ECO:0000313" key="3">
    <source>
        <dbReference type="EMBL" id="CAB4636661.1"/>
    </source>
</evidence>
<reference evidence="3" key="1">
    <citation type="submission" date="2020-05" db="EMBL/GenBank/DDBJ databases">
        <authorList>
            <person name="Chiriac C."/>
            <person name="Salcher M."/>
            <person name="Ghai R."/>
            <person name="Kavagutti S V."/>
        </authorList>
    </citation>
    <scope>NUCLEOTIDE SEQUENCE</scope>
</reference>
<dbReference type="AlphaFoldDB" id="A0A6J6JHF2"/>
<feature type="domain" description="DUF1648" evidence="2">
    <location>
        <begin position="20"/>
        <end position="67"/>
    </location>
</feature>
<keyword evidence="1" id="KW-1133">Transmembrane helix</keyword>
<feature type="transmembrane region" description="Helical" evidence="1">
    <location>
        <begin position="90"/>
        <end position="110"/>
    </location>
</feature>
<feature type="transmembrane region" description="Helical" evidence="1">
    <location>
        <begin position="122"/>
        <end position="142"/>
    </location>
</feature>
<name>A0A6J6JHF2_9ZZZZ</name>
<evidence type="ECO:0000256" key="1">
    <source>
        <dbReference type="SAM" id="Phobius"/>
    </source>
</evidence>
<sequence>MQFSFTSLNRFFLTPLSAAAFLGWVYFLISSSSLPDPVAIHWGISGQADGFVSRDSYMLVVAPAILIPWVLQALFYVLKKKSPLIQKFIGGVLSIIYWMLFVIMLSATATQIGDSSAAQSSFPISLIVFLLVLIPFSLWFSLAFPSIELGSDVVVKLRGIKVLSIPMKEIQDVETTAMTPWNFGGLGLRVSGKTLAFIPSKGEGVVFSLRSGEKVAVRSNQASEVATSALSKLGG</sequence>
<dbReference type="InterPro" id="IPR012867">
    <property type="entry name" value="DUF1648"/>
</dbReference>
<proteinExistence type="predicted"/>
<keyword evidence="1" id="KW-0472">Membrane</keyword>
<dbReference type="Pfam" id="PF07853">
    <property type="entry name" value="DUF1648"/>
    <property type="match status" value="1"/>
</dbReference>
<gene>
    <name evidence="3" type="ORF">UFOPK2106_00588</name>
</gene>
<protein>
    <submittedName>
        <fullName evidence="3">Unannotated protein</fullName>
    </submittedName>
</protein>
<accession>A0A6J6JHF2</accession>
<feature type="transmembrane region" description="Helical" evidence="1">
    <location>
        <begin position="12"/>
        <end position="29"/>
    </location>
</feature>